<comment type="caution">
    <text evidence="1">The sequence shown here is derived from an EMBL/GenBank/DDBJ whole genome shotgun (WGS) entry which is preliminary data.</text>
</comment>
<dbReference type="EMBL" id="BARU01007936">
    <property type="protein sequence ID" value="GAH34485.1"/>
    <property type="molecule type" value="Genomic_DNA"/>
</dbReference>
<evidence type="ECO:0000313" key="1">
    <source>
        <dbReference type="EMBL" id="GAH34485.1"/>
    </source>
</evidence>
<feature type="non-terminal residue" evidence="1">
    <location>
        <position position="1"/>
    </location>
</feature>
<protein>
    <submittedName>
        <fullName evidence="1">Uncharacterized protein</fullName>
    </submittedName>
</protein>
<gene>
    <name evidence="1" type="ORF">S03H2_15596</name>
</gene>
<sequence>KTNRARKHPTRKIPYLTTKGVKYLDILLPLNKIVQLKPIKSIIYEIELKQGYKINTDLRDQPTRTHAKTLISIDYKQLARAEKRISKKWFKLLTDSLKDETLINSLTPHLKKLRAKIVSSKAVTPNTLRAQKPITPRINTVTEYNHELRTNATHKTDNMKARKLGLTKRKITVCPKVTA</sequence>
<name>X1FPR1_9ZZZZ</name>
<organism evidence="1">
    <name type="scientific">marine sediment metagenome</name>
    <dbReference type="NCBI Taxonomy" id="412755"/>
    <lineage>
        <taxon>unclassified sequences</taxon>
        <taxon>metagenomes</taxon>
        <taxon>ecological metagenomes</taxon>
    </lineage>
</organism>
<proteinExistence type="predicted"/>
<accession>X1FPR1</accession>
<dbReference type="AlphaFoldDB" id="X1FPR1"/>
<reference evidence="1" key="1">
    <citation type="journal article" date="2014" name="Front. Microbiol.">
        <title>High frequency of phylogenetically diverse reductive dehalogenase-homologous genes in deep subseafloor sedimentary metagenomes.</title>
        <authorList>
            <person name="Kawai M."/>
            <person name="Futagami T."/>
            <person name="Toyoda A."/>
            <person name="Takaki Y."/>
            <person name="Nishi S."/>
            <person name="Hori S."/>
            <person name="Arai W."/>
            <person name="Tsubouchi T."/>
            <person name="Morono Y."/>
            <person name="Uchiyama I."/>
            <person name="Ito T."/>
            <person name="Fujiyama A."/>
            <person name="Inagaki F."/>
            <person name="Takami H."/>
        </authorList>
    </citation>
    <scope>NUCLEOTIDE SEQUENCE</scope>
    <source>
        <strain evidence="1">Expedition CK06-06</strain>
    </source>
</reference>